<dbReference type="Pfam" id="PF07883">
    <property type="entry name" value="Cupin_2"/>
    <property type="match status" value="1"/>
</dbReference>
<dbReference type="SUPFAM" id="SSF51182">
    <property type="entry name" value="RmlC-like cupins"/>
    <property type="match status" value="1"/>
</dbReference>
<dbReference type="AlphaFoldDB" id="A0A917PID9"/>
<organism evidence="2 3">
    <name type="scientific">Deinococcus aquiradiocola</name>
    <dbReference type="NCBI Taxonomy" id="393059"/>
    <lineage>
        <taxon>Bacteria</taxon>
        <taxon>Thermotogati</taxon>
        <taxon>Deinococcota</taxon>
        <taxon>Deinococci</taxon>
        <taxon>Deinococcales</taxon>
        <taxon>Deinococcaceae</taxon>
        <taxon>Deinococcus</taxon>
    </lineage>
</organism>
<name>A0A917PID9_9DEIO</name>
<gene>
    <name evidence="2" type="ORF">GCM10008939_25270</name>
</gene>
<proteinExistence type="predicted"/>
<evidence type="ECO:0000313" key="2">
    <source>
        <dbReference type="EMBL" id="GGJ80342.1"/>
    </source>
</evidence>
<dbReference type="InterPro" id="IPR011051">
    <property type="entry name" value="RmlC_Cupin_sf"/>
</dbReference>
<dbReference type="Gene3D" id="2.60.120.10">
    <property type="entry name" value="Jelly Rolls"/>
    <property type="match status" value="1"/>
</dbReference>
<dbReference type="NCBIfam" id="TIGR03214">
    <property type="entry name" value="ura-cupin"/>
    <property type="match status" value="1"/>
</dbReference>
<feature type="domain" description="Cupin type-2" evidence="1">
    <location>
        <begin position="66"/>
        <end position="116"/>
    </location>
</feature>
<evidence type="ECO:0000259" key="1">
    <source>
        <dbReference type="Pfam" id="PF07883"/>
    </source>
</evidence>
<dbReference type="EMBL" id="BMOE01000008">
    <property type="protein sequence ID" value="GGJ80342.1"/>
    <property type="molecule type" value="Genomic_DNA"/>
</dbReference>
<dbReference type="PANTHER" id="PTHR34571">
    <property type="entry name" value="(S)-UREIDOGLYCINE AMINOHYDROLASE"/>
    <property type="match status" value="1"/>
</dbReference>
<dbReference type="GO" id="GO:0071522">
    <property type="term" value="F:ureidoglycine aminohydrolase activity"/>
    <property type="evidence" value="ECO:0007669"/>
    <property type="project" value="InterPro"/>
</dbReference>
<dbReference type="InterPro" id="IPR014710">
    <property type="entry name" value="RmlC-like_jellyroll"/>
</dbReference>
<comment type="caution">
    <text evidence="2">The sequence shown here is derived from an EMBL/GenBank/DDBJ whole genome shotgun (WGS) entry which is preliminary data.</text>
</comment>
<reference evidence="2" key="1">
    <citation type="journal article" date="2014" name="Int. J. Syst. Evol. Microbiol.">
        <title>Complete genome sequence of Corynebacterium casei LMG S-19264T (=DSM 44701T), isolated from a smear-ripened cheese.</title>
        <authorList>
            <consortium name="US DOE Joint Genome Institute (JGI-PGF)"/>
            <person name="Walter F."/>
            <person name="Albersmeier A."/>
            <person name="Kalinowski J."/>
            <person name="Ruckert C."/>
        </authorList>
    </citation>
    <scope>NUCLEOTIDE SEQUENCE</scope>
    <source>
        <strain evidence="2">JCM 14371</strain>
    </source>
</reference>
<dbReference type="InterPro" id="IPR044697">
    <property type="entry name" value="UGlyAH_cupin_C"/>
</dbReference>
<dbReference type="CDD" id="cd02212">
    <property type="entry name" value="cupin_UGlyAH_C"/>
    <property type="match status" value="1"/>
</dbReference>
<protein>
    <submittedName>
        <fullName evidence="2">Cupin</fullName>
    </submittedName>
</protein>
<keyword evidence="3" id="KW-1185">Reference proteome</keyword>
<dbReference type="PANTHER" id="PTHR34571:SF1">
    <property type="entry name" value="(S)-UREIDOGLYCINE AMINOHYDROLASE"/>
    <property type="match status" value="1"/>
</dbReference>
<sequence>MKHLGVTRSRHLTDHALITPDTFVRTRMAEWGDAGIIVHISPVMGTGARFTQFTAELRAGTTVHAPRSLQQRFVFVLDGEVNVTVNGETRTLHPSDYVYLPAGRPHTLTSGAPARVSVFEKPFQPEEGQPEEGQPADARRVPDVHWGNERDVPGTPFEGDDHLLARKLLPDELHFDFMVSTMSFAPGASLPYTEVHYMEHGLLMLEGEGLYKLGEHYYAVQTGDVIWMGAHCPQWYAALGREWSKYLLYKDMNRNPISTGTHHRI</sequence>
<evidence type="ECO:0000313" key="3">
    <source>
        <dbReference type="Proteomes" id="UP000635726"/>
    </source>
</evidence>
<dbReference type="RefSeq" id="WP_188963628.1">
    <property type="nucleotide sequence ID" value="NZ_BMOE01000008.1"/>
</dbReference>
<dbReference type="Proteomes" id="UP000635726">
    <property type="component" value="Unassembled WGS sequence"/>
</dbReference>
<dbReference type="InterPro" id="IPR013096">
    <property type="entry name" value="Cupin_2"/>
</dbReference>
<reference evidence="2" key="2">
    <citation type="submission" date="2020-09" db="EMBL/GenBank/DDBJ databases">
        <authorList>
            <person name="Sun Q."/>
            <person name="Ohkuma M."/>
        </authorList>
    </citation>
    <scope>NUCLEOTIDE SEQUENCE</scope>
    <source>
        <strain evidence="2">JCM 14371</strain>
    </source>
</reference>
<dbReference type="InterPro" id="IPR017627">
    <property type="entry name" value="UGHY"/>
</dbReference>
<accession>A0A917PID9</accession>